<dbReference type="EMBL" id="JAUESC010000004">
    <property type="protein sequence ID" value="KAK0595754.1"/>
    <property type="molecule type" value="Genomic_DNA"/>
</dbReference>
<comment type="caution">
    <text evidence="1">The sequence shown here is derived from an EMBL/GenBank/DDBJ whole genome shotgun (WGS) entry which is preliminary data.</text>
</comment>
<evidence type="ECO:0000313" key="1">
    <source>
        <dbReference type="EMBL" id="KAK0595754.1"/>
    </source>
</evidence>
<dbReference type="AlphaFoldDB" id="A0AA39SUK8"/>
<gene>
    <name evidence="1" type="ORF">LWI29_009699</name>
</gene>
<evidence type="ECO:0000313" key="2">
    <source>
        <dbReference type="Proteomes" id="UP001168877"/>
    </source>
</evidence>
<dbReference type="Proteomes" id="UP001168877">
    <property type="component" value="Unassembled WGS sequence"/>
</dbReference>
<reference evidence="1" key="2">
    <citation type="submission" date="2023-06" db="EMBL/GenBank/DDBJ databases">
        <authorList>
            <person name="Swenson N.G."/>
            <person name="Wegrzyn J.L."/>
            <person name="Mcevoy S.L."/>
        </authorList>
    </citation>
    <scope>NUCLEOTIDE SEQUENCE</scope>
    <source>
        <strain evidence="1">NS2018</strain>
        <tissue evidence="1">Leaf</tissue>
    </source>
</reference>
<sequence>MQPSNYTTFLDGLFSICYPRYMSIAAYGGDFELFIKLSAYSAVVWIQFSAFFSAVVHRRSSLIQFLAFFSAVGRSGSSSIWFSNHFSAVVVWFSNFFSTVIWVSQTSSQLDVVHHRAGFLRPICSVQIYSSSDRSN</sequence>
<accession>A0AA39SUK8</accession>
<proteinExistence type="predicted"/>
<protein>
    <submittedName>
        <fullName evidence="1">Uncharacterized protein</fullName>
    </submittedName>
</protein>
<organism evidence="1 2">
    <name type="scientific">Acer saccharum</name>
    <name type="common">Sugar maple</name>
    <dbReference type="NCBI Taxonomy" id="4024"/>
    <lineage>
        <taxon>Eukaryota</taxon>
        <taxon>Viridiplantae</taxon>
        <taxon>Streptophyta</taxon>
        <taxon>Embryophyta</taxon>
        <taxon>Tracheophyta</taxon>
        <taxon>Spermatophyta</taxon>
        <taxon>Magnoliopsida</taxon>
        <taxon>eudicotyledons</taxon>
        <taxon>Gunneridae</taxon>
        <taxon>Pentapetalae</taxon>
        <taxon>rosids</taxon>
        <taxon>malvids</taxon>
        <taxon>Sapindales</taxon>
        <taxon>Sapindaceae</taxon>
        <taxon>Hippocastanoideae</taxon>
        <taxon>Acereae</taxon>
        <taxon>Acer</taxon>
    </lineage>
</organism>
<name>A0AA39SUK8_ACESA</name>
<keyword evidence="2" id="KW-1185">Reference proteome</keyword>
<reference evidence="1" key="1">
    <citation type="journal article" date="2022" name="Plant J.">
        <title>Strategies of tolerance reflected in two North American maple genomes.</title>
        <authorList>
            <person name="McEvoy S.L."/>
            <person name="Sezen U.U."/>
            <person name="Trouern-Trend A."/>
            <person name="McMahon S.M."/>
            <person name="Schaberg P.G."/>
            <person name="Yang J."/>
            <person name="Wegrzyn J.L."/>
            <person name="Swenson N.G."/>
        </authorList>
    </citation>
    <scope>NUCLEOTIDE SEQUENCE</scope>
    <source>
        <strain evidence="1">NS2018</strain>
    </source>
</reference>